<dbReference type="EMBL" id="JALJOV010002267">
    <property type="protein sequence ID" value="KAK9832017.1"/>
    <property type="molecule type" value="Genomic_DNA"/>
</dbReference>
<proteinExistence type="predicted"/>
<dbReference type="Proteomes" id="UP001485043">
    <property type="component" value="Unassembled WGS sequence"/>
</dbReference>
<gene>
    <name evidence="1" type="ORF">WJX84_009527</name>
</gene>
<keyword evidence="2" id="KW-1185">Reference proteome</keyword>
<name>A0AAW1REG0_9CHLO</name>
<evidence type="ECO:0000313" key="1">
    <source>
        <dbReference type="EMBL" id="KAK9832017.1"/>
    </source>
</evidence>
<dbReference type="AlphaFoldDB" id="A0AAW1REG0"/>
<evidence type="ECO:0000313" key="2">
    <source>
        <dbReference type="Proteomes" id="UP001485043"/>
    </source>
</evidence>
<accession>A0AAW1REG0</accession>
<protein>
    <submittedName>
        <fullName evidence="1">Uncharacterized protein</fullName>
    </submittedName>
</protein>
<reference evidence="1 2" key="1">
    <citation type="journal article" date="2024" name="Nat. Commun.">
        <title>Phylogenomics reveals the evolutionary origins of lichenization in chlorophyte algae.</title>
        <authorList>
            <person name="Puginier C."/>
            <person name="Libourel C."/>
            <person name="Otte J."/>
            <person name="Skaloud P."/>
            <person name="Haon M."/>
            <person name="Grisel S."/>
            <person name="Petersen M."/>
            <person name="Berrin J.G."/>
            <person name="Delaux P.M."/>
            <person name="Dal Grande F."/>
            <person name="Keller J."/>
        </authorList>
    </citation>
    <scope>NUCLEOTIDE SEQUENCE [LARGE SCALE GENOMIC DNA]</scope>
    <source>
        <strain evidence="1 2">SAG 2523</strain>
    </source>
</reference>
<sequence>MFIYRLGVTLEAETLGSRTHSQHSGRSQRGNGHMEMDTMQLGAPELQHALQLHLLPRLQPRLLANLRATCECLKLLVDTAPGAMWLEPASTIVHVESLPLAGNGQAVQARLRSLARLSARLASGVYIPAEVIKVPHSSTMASHMTWGACSPTHGLCSQLQQGTLSWDLSTSPPVSRDISDQPALVGAAGAPDASRVYFWCSWSGGVGRLAFIQGEPQKGLQGQYSHPCRPGGAVHVGRPIQSQ</sequence>
<comment type="caution">
    <text evidence="1">The sequence shown here is derived from an EMBL/GenBank/DDBJ whole genome shotgun (WGS) entry which is preliminary data.</text>
</comment>
<organism evidence="1 2">
    <name type="scientific">Apatococcus fuscideae</name>
    <dbReference type="NCBI Taxonomy" id="2026836"/>
    <lineage>
        <taxon>Eukaryota</taxon>
        <taxon>Viridiplantae</taxon>
        <taxon>Chlorophyta</taxon>
        <taxon>core chlorophytes</taxon>
        <taxon>Trebouxiophyceae</taxon>
        <taxon>Chlorellales</taxon>
        <taxon>Chlorellaceae</taxon>
        <taxon>Apatococcus</taxon>
    </lineage>
</organism>